<comment type="caution">
    <text evidence="1">The sequence shown here is derived from an EMBL/GenBank/DDBJ whole genome shotgun (WGS) entry which is preliminary data.</text>
</comment>
<keyword evidence="2" id="KW-1185">Reference proteome</keyword>
<dbReference type="Proteomes" id="UP001151699">
    <property type="component" value="Chromosome A"/>
</dbReference>
<reference evidence="1" key="1">
    <citation type="submission" date="2022-07" db="EMBL/GenBank/DDBJ databases">
        <authorList>
            <person name="Trinca V."/>
            <person name="Uliana J.V.C."/>
            <person name="Torres T.T."/>
            <person name="Ward R.J."/>
            <person name="Monesi N."/>
        </authorList>
    </citation>
    <scope>NUCLEOTIDE SEQUENCE</scope>
    <source>
        <strain evidence="1">HSMRA1968</strain>
        <tissue evidence="1">Whole embryos</tissue>
    </source>
</reference>
<dbReference type="AlphaFoldDB" id="A0A9Q0S8C3"/>
<name>A0A9Q0S8C3_9DIPT</name>
<sequence>MTSSQRSQSLKNLKVKELVERLAGLALVGDIAKAIAANGVGQTKSTIAPVRLSSIPKGIARAGNVIAKVAEDAVPNFAMK</sequence>
<proteinExistence type="predicted"/>
<accession>A0A9Q0S8C3</accession>
<evidence type="ECO:0000313" key="2">
    <source>
        <dbReference type="Proteomes" id="UP001151699"/>
    </source>
</evidence>
<gene>
    <name evidence="1" type="ORF">Bhyg_04335</name>
</gene>
<dbReference type="EMBL" id="WJQU01000001">
    <property type="protein sequence ID" value="KAJ6649102.1"/>
    <property type="molecule type" value="Genomic_DNA"/>
</dbReference>
<evidence type="ECO:0000313" key="1">
    <source>
        <dbReference type="EMBL" id="KAJ6649102.1"/>
    </source>
</evidence>
<protein>
    <submittedName>
        <fullName evidence="1">Uncharacterized protein</fullName>
    </submittedName>
</protein>
<organism evidence="1 2">
    <name type="scientific">Pseudolycoriella hygida</name>
    <dbReference type="NCBI Taxonomy" id="35572"/>
    <lineage>
        <taxon>Eukaryota</taxon>
        <taxon>Metazoa</taxon>
        <taxon>Ecdysozoa</taxon>
        <taxon>Arthropoda</taxon>
        <taxon>Hexapoda</taxon>
        <taxon>Insecta</taxon>
        <taxon>Pterygota</taxon>
        <taxon>Neoptera</taxon>
        <taxon>Endopterygota</taxon>
        <taxon>Diptera</taxon>
        <taxon>Nematocera</taxon>
        <taxon>Sciaroidea</taxon>
        <taxon>Sciaridae</taxon>
        <taxon>Pseudolycoriella</taxon>
    </lineage>
</organism>